<accession>A0A919MSJ4</accession>
<comment type="caution">
    <text evidence="2">The sequence shown here is derived from an EMBL/GenBank/DDBJ whole genome shotgun (WGS) entry which is preliminary data.</text>
</comment>
<evidence type="ECO:0000313" key="3">
    <source>
        <dbReference type="Proteomes" id="UP000636960"/>
    </source>
</evidence>
<dbReference type="Proteomes" id="UP000636960">
    <property type="component" value="Unassembled WGS sequence"/>
</dbReference>
<reference evidence="2" key="1">
    <citation type="submission" date="2021-01" db="EMBL/GenBank/DDBJ databases">
        <title>Whole genome shotgun sequence of Actinoplanes rishiriensis NBRC 108556.</title>
        <authorList>
            <person name="Komaki H."/>
            <person name="Tamura T."/>
        </authorList>
    </citation>
    <scope>NUCLEOTIDE SEQUENCE</scope>
    <source>
        <strain evidence="2">NBRC 108556</strain>
    </source>
</reference>
<name>A0A919MSJ4_9ACTN</name>
<gene>
    <name evidence="2" type="ORF">Ari01nite_57210</name>
</gene>
<keyword evidence="3" id="KW-1185">Reference proteome</keyword>
<organism evidence="2 3">
    <name type="scientific">Paractinoplanes rishiriensis</name>
    <dbReference type="NCBI Taxonomy" id="1050105"/>
    <lineage>
        <taxon>Bacteria</taxon>
        <taxon>Bacillati</taxon>
        <taxon>Actinomycetota</taxon>
        <taxon>Actinomycetes</taxon>
        <taxon>Micromonosporales</taxon>
        <taxon>Micromonosporaceae</taxon>
        <taxon>Paractinoplanes</taxon>
    </lineage>
</organism>
<dbReference type="EMBL" id="BOMV01000060">
    <property type="protein sequence ID" value="GIE98256.1"/>
    <property type="molecule type" value="Genomic_DNA"/>
</dbReference>
<proteinExistence type="predicted"/>
<evidence type="ECO:0000256" key="1">
    <source>
        <dbReference type="SAM" id="Phobius"/>
    </source>
</evidence>
<sequence length="165" mass="18712">MAPAILQTVESNWTRPYRPGIGRWLVIVWEAAALALFAWATIRQFDLTGHHVTLVGCTMAALWVVGAHRILQMGAYVGVTGLRIHGLLRSRTMHWREVAHVRLHKATHRVGPWEIESGMTVLIDRHDGSTINTELWAQGVDFHSRPGVFRAVYHELRTRHQKATS</sequence>
<keyword evidence="1" id="KW-0812">Transmembrane</keyword>
<dbReference type="AlphaFoldDB" id="A0A919MSJ4"/>
<evidence type="ECO:0008006" key="4">
    <source>
        <dbReference type="Google" id="ProtNLM"/>
    </source>
</evidence>
<feature type="transmembrane region" description="Helical" evidence="1">
    <location>
        <begin position="21"/>
        <end position="42"/>
    </location>
</feature>
<keyword evidence="1" id="KW-0472">Membrane</keyword>
<evidence type="ECO:0000313" key="2">
    <source>
        <dbReference type="EMBL" id="GIE98256.1"/>
    </source>
</evidence>
<keyword evidence="1" id="KW-1133">Transmembrane helix</keyword>
<feature type="transmembrane region" description="Helical" evidence="1">
    <location>
        <begin position="48"/>
        <end position="66"/>
    </location>
</feature>
<protein>
    <recommendedName>
        <fullName evidence="4">PH domain-containing protein</fullName>
    </recommendedName>
</protein>